<organism evidence="2 3">
    <name type="scientific">Winogradskyella flava</name>
    <dbReference type="NCBI Taxonomy" id="1884876"/>
    <lineage>
        <taxon>Bacteria</taxon>
        <taxon>Pseudomonadati</taxon>
        <taxon>Bacteroidota</taxon>
        <taxon>Flavobacteriia</taxon>
        <taxon>Flavobacteriales</taxon>
        <taxon>Flavobacteriaceae</taxon>
        <taxon>Winogradskyella</taxon>
    </lineage>
</organism>
<dbReference type="AlphaFoldDB" id="A0A842IS42"/>
<accession>A0A842IS42</accession>
<evidence type="ECO:0008006" key="4">
    <source>
        <dbReference type="Google" id="ProtNLM"/>
    </source>
</evidence>
<evidence type="ECO:0000313" key="2">
    <source>
        <dbReference type="EMBL" id="MBC2843698.1"/>
    </source>
</evidence>
<feature type="chain" id="PRO_5032859289" description="TonB-dependent Receptor Plug Domain" evidence="1">
    <location>
        <begin position="25"/>
        <end position="817"/>
    </location>
</feature>
<proteinExistence type="predicted"/>
<evidence type="ECO:0000313" key="3">
    <source>
        <dbReference type="Proteomes" id="UP000533900"/>
    </source>
</evidence>
<keyword evidence="1" id="KW-0732">Signal</keyword>
<keyword evidence="3" id="KW-1185">Reference proteome</keyword>
<reference evidence="2" key="1">
    <citation type="submission" date="2020-08" db="EMBL/GenBank/DDBJ databases">
        <title>Winogradskyella ouciana sp. nov., isolated from the hadal seawater of the Mariana Trench.</title>
        <authorList>
            <person name="He X."/>
        </authorList>
    </citation>
    <scope>NUCLEOTIDE SEQUENCE [LARGE SCALE GENOMIC DNA]</scope>
    <source>
        <strain evidence="2">KCTC 52348</strain>
    </source>
</reference>
<dbReference type="RefSeq" id="WP_185787417.1">
    <property type="nucleotide sequence ID" value="NZ_JACLCP010000001.1"/>
</dbReference>
<dbReference type="EMBL" id="JACLCP010000001">
    <property type="protein sequence ID" value="MBC2843698.1"/>
    <property type="molecule type" value="Genomic_DNA"/>
</dbReference>
<gene>
    <name evidence="2" type="ORF">H7F21_01210</name>
</gene>
<comment type="caution">
    <text evidence="2">The sequence shown here is derived from an EMBL/GenBank/DDBJ whole genome shotgun (WGS) entry which is preliminary data.</text>
</comment>
<feature type="signal peptide" evidence="1">
    <location>
        <begin position="1"/>
        <end position="24"/>
    </location>
</feature>
<sequence>MKNILYICSKLIIAYFILSFQSYAQNKKNTVITDAFENYNNIPREVAYLHLNKSTYIKGEQVGFTAYVLDKKTKKISLIATNLYVSIEDSDNKVITQKLLKLENGISSNIIELDSSFTSGYYTIKAYTNWMRNFEQQDYFAESIRIIDPKVEEYIETEAVQITIDAQFLPESGHLLDKVNNTVGVVLKDQNGFGVPNAKGRVYNKDGLLITEFQVNHLGIGKFLLLAELDNDYTIKIDYLNKEFTFSLNQPIEPIGIVLSVVGSKNKTYITLSTNDQSLEVVKDKTYTLTLHNGDGIYAQEVMFRESKSIVKSYDLTSMPTGINIFTLFNNDNHPIAERLFFNYNGIRRLESSPITAKAVGDSINLKVNFANMSPSQFNSISVSVLPTETQCYDRHNNILAANFLSPYVKGQVEGSKHYFTKVSPRTKLDMDNLLLTQGWSSYDWNNIFDAPETFKFLFEQGITVKANVNNTDIKNIQAYMVDISNKVKGLIIKPNIDQKSFVLNNVFLEGNENIYISELHKTNGLKVPNLYLQGFPNKIPYLDKNKPVLKPKFLYETLAYIEDVDIKSIKPINKVQKLDEVLIEAQRDKVRIRTDELNKKSFRNNIKVITEKDRESFSTLEEYIRVKGGVTVYETRAVRTSGRSPDANSGITFYTGTSISPNSNQLMDIFVDDAYIGQEIAPRFFLLQNIDYVEINKTGLGTGVGQGFKGSGGIIRIYTNPKHAQQASSNKKTGKSYKLPLKFATNKKFYVPKYKYYNDDFYLNYGVVDWKPRVSSNVNGNFSFKINKSSIPVTLFIEGIVNDSAFIFEEKTISFD</sequence>
<dbReference type="Proteomes" id="UP000533900">
    <property type="component" value="Unassembled WGS sequence"/>
</dbReference>
<dbReference type="Gene3D" id="2.60.40.1930">
    <property type="match status" value="1"/>
</dbReference>
<evidence type="ECO:0000256" key="1">
    <source>
        <dbReference type="SAM" id="SignalP"/>
    </source>
</evidence>
<name>A0A842IS42_9FLAO</name>
<protein>
    <recommendedName>
        <fullName evidence="4">TonB-dependent Receptor Plug Domain</fullName>
    </recommendedName>
</protein>